<keyword evidence="6 7" id="KW-0472">Membrane</keyword>
<evidence type="ECO:0000256" key="7">
    <source>
        <dbReference type="RuleBase" id="RU363032"/>
    </source>
</evidence>
<feature type="transmembrane region" description="Helical" evidence="7">
    <location>
        <begin position="144"/>
        <end position="168"/>
    </location>
</feature>
<dbReference type="SUPFAM" id="SSF161098">
    <property type="entry name" value="MetI-like"/>
    <property type="match status" value="1"/>
</dbReference>
<dbReference type="InterPro" id="IPR000515">
    <property type="entry name" value="MetI-like"/>
</dbReference>
<reference evidence="10" key="1">
    <citation type="submission" date="2018-11" db="EMBL/GenBank/DDBJ databases">
        <title>Genome sequencing of a novel mesophilic and cellulolytic organism within the genus Hungateiclostridium.</title>
        <authorList>
            <person name="Rettenmaier R."/>
            <person name="Liebl W."/>
            <person name="Zverlov V."/>
        </authorList>
    </citation>
    <scope>NUCLEOTIDE SEQUENCE [LARGE SCALE GENOMIC DNA]</scope>
    <source>
        <strain evidence="10">N2K1</strain>
    </source>
</reference>
<feature type="transmembrane region" description="Helical" evidence="7">
    <location>
        <begin position="248"/>
        <end position="267"/>
    </location>
</feature>
<feature type="transmembrane region" description="Helical" evidence="7">
    <location>
        <begin position="27"/>
        <end position="47"/>
    </location>
</feature>
<keyword evidence="4 7" id="KW-0812">Transmembrane</keyword>
<feature type="transmembrane region" description="Helical" evidence="7">
    <location>
        <begin position="206"/>
        <end position="227"/>
    </location>
</feature>
<feature type="domain" description="ABC transmembrane type-1" evidence="8">
    <location>
        <begin position="142"/>
        <end position="323"/>
    </location>
</feature>
<dbReference type="GO" id="GO:0005886">
    <property type="term" value="C:plasma membrane"/>
    <property type="evidence" value="ECO:0007669"/>
    <property type="project" value="UniProtKB-SubCell"/>
</dbReference>
<sequence>MAVNQLNYSENISIHTNEGINCKTRKAFFPIIFLPLLAFALALHLHLTVPNNQELSIRYTYAAVLVAATALYSILCLLSLKIEILSQKLKHFVPLITVAVLLVELWDLVTLKLALLELPYFPGPDKVLSVFKDDWQLLLKSTLYSLRLMFIAYLIGVLLGLVTGITMGWSKKVNYWVTPFLRVIGPVPATAWIPVAMVVFPTTFSASVFLIVLAVWFPVTVMTSSGIANVRNSFFEVARTLGADKKYLIFKVAIPAAYPNIFIGLFMGMGSSFLTLIVGEMIGVKAGLGWYINWAQGWAELHKVYASLILMAVIFSSLLTLLFKVKDKVLIWQKGLIKW</sequence>
<evidence type="ECO:0000256" key="4">
    <source>
        <dbReference type="ARBA" id="ARBA00022692"/>
    </source>
</evidence>
<accession>A0A4Q0I372</accession>
<evidence type="ECO:0000256" key="1">
    <source>
        <dbReference type="ARBA" id="ARBA00004651"/>
    </source>
</evidence>
<comment type="similarity">
    <text evidence="7">Belongs to the binding-protein-dependent transport system permease family.</text>
</comment>
<name>A0A4Q0I372_9FIRM</name>
<feature type="transmembrane region" description="Helical" evidence="7">
    <location>
        <begin position="180"/>
        <end position="200"/>
    </location>
</feature>
<evidence type="ECO:0000259" key="8">
    <source>
        <dbReference type="PROSITE" id="PS50928"/>
    </source>
</evidence>
<feature type="transmembrane region" description="Helical" evidence="7">
    <location>
        <begin position="304"/>
        <end position="323"/>
    </location>
</feature>
<keyword evidence="5 7" id="KW-1133">Transmembrane helix</keyword>
<dbReference type="PROSITE" id="PS50928">
    <property type="entry name" value="ABC_TM1"/>
    <property type="match status" value="1"/>
</dbReference>
<evidence type="ECO:0000256" key="6">
    <source>
        <dbReference type="ARBA" id="ARBA00023136"/>
    </source>
</evidence>
<evidence type="ECO:0000256" key="3">
    <source>
        <dbReference type="ARBA" id="ARBA00022475"/>
    </source>
</evidence>
<comment type="subcellular location">
    <subcellularLocation>
        <location evidence="1 7">Cell membrane</location>
        <topology evidence="1 7">Multi-pass membrane protein</topology>
    </subcellularLocation>
</comment>
<dbReference type="PANTHER" id="PTHR30151:SF0">
    <property type="entry name" value="ABC TRANSPORTER PERMEASE PROTEIN MJ0413-RELATED"/>
    <property type="match status" value="1"/>
</dbReference>
<keyword evidence="2 7" id="KW-0813">Transport</keyword>
<comment type="caution">
    <text evidence="9">The sequence shown here is derived from an EMBL/GenBank/DDBJ whole genome shotgun (WGS) entry which is preliminary data.</text>
</comment>
<dbReference type="Gene3D" id="1.10.3720.10">
    <property type="entry name" value="MetI-like"/>
    <property type="match status" value="1"/>
</dbReference>
<protein>
    <submittedName>
        <fullName evidence="9">ABC transporter permease subunit</fullName>
    </submittedName>
</protein>
<proteinExistence type="inferred from homology"/>
<evidence type="ECO:0000256" key="2">
    <source>
        <dbReference type="ARBA" id="ARBA00022448"/>
    </source>
</evidence>
<dbReference type="OrthoDB" id="9804353at2"/>
<dbReference type="PANTHER" id="PTHR30151">
    <property type="entry name" value="ALKANE SULFONATE ABC TRANSPORTER-RELATED, MEMBRANE SUBUNIT"/>
    <property type="match status" value="1"/>
</dbReference>
<keyword evidence="3" id="KW-1003">Cell membrane</keyword>
<evidence type="ECO:0000313" key="9">
    <source>
        <dbReference type="EMBL" id="RXE58621.1"/>
    </source>
</evidence>
<dbReference type="AlphaFoldDB" id="A0A4Q0I372"/>
<gene>
    <name evidence="9" type="ORF">EFD62_11380</name>
</gene>
<dbReference type="GO" id="GO:0055085">
    <property type="term" value="P:transmembrane transport"/>
    <property type="evidence" value="ECO:0007669"/>
    <property type="project" value="InterPro"/>
</dbReference>
<dbReference type="Pfam" id="PF00528">
    <property type="entry name" value="BPD_transp_1"/>
    <property type="match status" value="1"/>
</dbReference>
<evidence type="ECO:0000256" key="5">
    <source>
        <dbReference type="ARBA" id="ARBA00022989"/>
    </source>
</evidence>
<organism evidence="9 10">
    <name type="scientific">Acetivibrio mesophilus</name>
    <dbReference type="NCBI Taxonomy" id="2487273"/>
    <lineage>
        <taxon>Bacteria</taxon>
        <taxon>Bacillati</taxon>
        <taxon>Bacillota</taxon>
        <taxon>Clostridia</taxon>
        <taxon>Eubacteriales</taxon>
        <taxon>Oscillospiraceae</taxon>
        <taxon>Acetivibrio</taxon>
    </lineage>
</organism>
<dbReference type="EMBL" id="RLII01000015">
    <property type="protein sequence ID" value="RXE58621.1"/>
    <property type="molecule type" value="Genomic_DNA"/>
</dbReference>
<dbReference type="Proteomes" id="UP000289166">
    <property type="component" value="Unassembled WGS sequence"/>
</dbReference>
<dbReference type="CDD" id="cd06261">
    <property type="entry name" value="TM_PBP2"/>
    <property type="match status" value="1"/>
</dbReference>
<dbReference type="InterPro" id="IPR035906">
    <property type="entry name" value="MetI-like_sf"/>
</dbReference>
<evidence type="ECO:0000313" key="10">
    <source>
        <dbReference type="Proteomes" id="UP000289166"/>
    </source>
</evidence>
<feature type="transmembrane region" description="Helical" evidence="7">
    <location>
        <begin position="59"/>
        <end position="80"/>
    </location>
</feature>
<feature type="transmembrane region" description="Helical" evidence="7">
    <location>
        <begin position="92"/>
        <end position="115"/>
    </location>
</feature>
<keyword evidence="10" id="KW-1185">Reference proteome</keyword>
<dbReference type="RefSeq" id="WP_069195906.1">
    <property type="nucleotide sequence ID" value="NZ_RLII01000015.1"/>
</dbReference>
<feature type="transmembrane region" description="Helical" evidence="7">
    <location>
        <begin position="273"/>
        <end position="292"/>
    </location>
</feature>